<dbReference type="Gene3D" id="3.20.20.450">
    <property type="entry name" value="EAL domain"/>
    <property type="match status" value="1"/>
</dbReference>
<dbReference type="AlphaFoldDB" id="A0A4R4A990"/>
<dbReference type="InterPro" id="IPR000160">
    <property type="entry name" value="GGDEF_dom"/>
</dbReference>
<reference evidence="4 5" key="1">
    <citation type="submission" date="2019-03" db="EMBL/GenBank/DDBJ databases">
        <title>Genomic Encyclopedia of Type Strains, Phase IV (KMG-IV): sequencing the most valuable type-strain genomes for metagenomic binning, comparative biology and taxonomic classification.</title>
        <authorList>
            <person name="Goeker M."/>
        </authorList>
    </citation>
    <scope>NUCLEOTIDE SEQUENCE [LARGE SCALE GENOMIC DNA]</scope>
    <source>
        <strain evidence="4 5">DSM 203</strain>
    </source>
</reference>
<dbReference type="PROSITE" id="PS50887">
    <property type="entry name" value="GGDEF"/>
    <property type="match status" value="1"/>
</dbReference>
<dbReference type="SUPFAM" id="SSF141868">
    <property type="entry name" value="EAL domain-like"/>
    <property type="match status" value="1"/>
</dbReference>
<dbReference type="InterPro" id="IPR009875">
    <property type="entry name" value="PilZ_domain"/>
</dbReference>
<feature type="domain" description="GGDEF" evidence="3">
    <location>
        <begin position="824"/>
        <end position="957"/>
    </location>
</feature>
<dbReference type="PROSITE" id="PS50883">
    <property type="entry name" value="EAL"/>
    <property type="match status" value="1"/>
</dbReference>
<comment type="caution">
    <text evidence="4">The sequence shown here is derived from an EMBL/GenBank/DDBJ whole genome shotgun (WGS) entry which is preliminary data.</text>
</comment>
<dbReference type="SMART" id="SM00267">
    <property type="entry name" value="GGDEF"/>
    <property type="match status" value="1"/>
</dbReference>
<dbReference type="InterPro" id="IPR029787">
    <property type="entry name" value="Nucleotide_cyclase"/>
</dbReference>
<dbReference type="InterPro" id="IPR043128">
    <property type="entry name" value="Rev_trsase/Diguanyl_cyclase"/>
</dbReference>
<dbReference type="CDD" id="cd01948">
    <property type="entry name" value="EAL"/>
    <property type="match status" value="1"/>
</dbReference>
<dbReference type="Pfam" id="PF07238">
    <property type="entry name" value="PilZ"/>
    <property type="match status" value="1"/>
</dbReference>
<sequence length="1228" mass="133515">MSGVEGAKVSERRRQRRTPVDLPAELRAPHQPLLACRVRNLCSGGALLDMGEHEAELRVGAGERCEVRFRVALDGRQRTLQAVVVLVHRAEHGLGARFIHFAANGQMHLERFLAGLSASPRRGAEANGAARARGLLEQVGRARLPPLFDALLETLIDALWMHAERAANDAQRARFVGELGQLGRTIQAGSLARGLTDEVLDGLIFAPTQRLSDSTDEAPGQAALSLVEPHEFELWLARSELVNRLEQELAEVLRSLRGHLVGVFGDAQVALEPEPLVEALAGALRRGGLEDELLGRALRLAATPLVGNLGAFYRELLQLWREHGLPACAPPPLRSPPREREAAPSSVASPLPRPEGQADATGAPARARSAGLGLGELLTRLQTGGVDGEAGADLDAMARLLAARTTGTGDPGRLRAPRVRERVEVTDQMLSQILDDPHAPQGIKALIRRLSIHFLAMAVSDPGRPGEHDTHPLVGLMDQLEQLSSFLLNGEADDRALSGELEEFVHRLVITDAGDLDTLRAISSGLQSLRERVGSRYRANVSRWVGANEARECERRAHERVRQRLQSSFGGEPVHPLLPTLLDAGWRMLLESVCNYAGIDGARWRHYWMPLWTLHRASRGETEVEDIQALVATLYEGLIYIGHDPFGAESLVERVEQVLRRAARGALDREDWVVFAIDPPEEAEAALQEPPSGVSEADWQAARERIEQLALGSVVWLTEQGGERAYRLIWRSEDGRRLALSDPMGRRVRTFTPERLAAALAESRARVEAPPRQPLMQRATEATLSELGEQVRAQTVEDSLTGLPGQRCLVGVLTGLLSRTAAPCPHLLGFLELDRFDLLTAAHGYAAGERLLALMAERLRALLPDAPCLAYLGWNRFALIAPAEGVEAAQASAERIREALEAVSLTWLGRVLQVSVSLGVALVDAASESPEGVLSAANVACLAAQHSGGGRVVCYAEDDVQVAAQLERMRGWAQAEEAIKSGRKRLRLQPIATVGEGPEHGAFHHGEVLLSVYDADDAPLPLAAFIAAAEAMNLMHEVDRQVIEETLRWLHDNPELARAYGGVAINLSGQSLSDPGLDAFIRGAFARWQVAPGLVGFEVTETAAIVHLDQAVRLLESLQSMGCPISLDDFGSGMSSYGYLKQLPVDFVKIDGSFVKDILSNPHDRAIVKSFNEIAHFMGKETIAEYVENQEILALLRELGVDYVQGYGIARPCFVDELDPPAAVCATA</sequence>
<feature type="region of interest" description="Disordered" evidence="1">
    <location>
        <begin position="1"/>
        <end position="24"/>
    </location>
</feature>
<dbReference type="Gene3D" id="2.40.10.220">
    <property type="entry name" value="predicted glycosyltransferase like domains"/>
    <property type="match status" value="1"/>
</dbReference>
<dbReference type="PANTHER" id="PTHR33121:SF23">
    <property type="entry name" value="CYCLIC DI-GMP PHOSPHODIESTERASE PDEB"/>
    <property type="match status" value="1"/>
</dbReference>
<dbReference type="Pfam" id="PF07793">
    <property type="entry name" value="DUF1631"/>
    <property type="match status" value="1"/>
</dbReference>
<feature type="domain" description="EAL" evidence="2">
    <location>
        <begin position="968"/>
        <end position="1226"/>
    </location>
</feature>
<evidence type="ECO:0000259" key="3">
    <source>
        <dbReference type="PROSITE" id="PS50887"/>
    </source>
</evidence>
<dbReference type="Pfam" id="PF00990">
    <property type="entry name" value="GGDEF"/>
    <property type="match status" value="1"/>
</dbReference>
<dbReference type="InterPro" id="IPR001633">
    <property type="entry name" value="EAL_dom"/>
</dbReference>
<dbReference type="InterPro" id="IPR012434">
    <property type="entry name" value="DUF1631"/>
</dbReference>
<dbReference type="InterPro" id="IPR035919">
    <property type="entry name" value="EAL_sf"/>
</dbReference>
<gene>
    <name evidence="4" type="ORF">EDC29_10641</name>
</gene>
<dbReference type="CDD" id="cd01949">
    <property type="entry name" value="GGDEF"/>
    <property type="match status" value="1"/>
</dbReference>
<evidence type="ECO:0000259" key="2">
    <source>
        <dbReference type="PROSITE" id="PS50883"/>
    </source>
</evidence>
<dbReference type="SMART" id="SM00052">
    <property type="entry name" value="EAL"/>
    <property type="match status" value="1"/>
</dbReference>
<evidence type="ECO:0000313" key="5">
    <source>
        <dbReference type="Proteomes" id="UP000295247"/>
    </source>
</evidence>
<dbReference type="GO" id="GO:0035438">
    <property type="term" value="F:cyclic-di-GMP binding"/>
    <property type="evidence" value="ECO:0007669"/>
    <property type="project" value="InterPro"/>
</dbReference>
<dbReference type="NCBIfam" id="TIGR00254">
    <property type="entry name" value="GGDEF"/>
    <property type="match status" value="1"/>
</dbReference>
<organism evidence="4 5">
    <name type="scientific">Marichromatium gracile</name>
    <name type="common">Chromatium gracile</name>
    <dbReference type="NCBI Taxonomy" id="1048"/>
    <lineage>
        <taxon>Bacteria</taxon>
        <taxon>Pseudomonadati</taxon>
        <taxon>Pseudomonadota</taxon>
        <taxon>Gammaproteobacteria</taxon>
        <taxon>Chromatiales</taxon>
        <taxon>Chromatiaceae</taxon>
        <taxon>Marichromatium</taxon>
    </lineage>
</organism>
<dbReference type="Proteomes" id="UP000295247">
    <property type="component" value="Unassembled WGS sequence"/>
</dbReference>
<evidence type="ECO:0000313" key="4">
    <source>
        <dbReference type="EMBL" id="TCW35478.1"/>
    </source>
</evidence>
<dbReference type="SUPFAM" id="SSF141371">
    <property type="entry name" value="PilZ domain-like"/>
    <property type="match status" value="1"/>
</dbReference>
<feature type="region of interest" description="Disordered" evidence="1">
    <location>
        <begin position="330"/>
        <end position="366"/>
    </location>
</feature>
<dbReference type="Pfam" id="PF00563">
    <property type="entry name" value="EAL"/>
    <property type="match status" value="1"/>
</dbReference>
<dbReference type="GO" id="GO:0071111">
    <property type="term" value="F:cyclic-guanylate-specific phosphodiesterase activity"/>
    <property type="evidence" value="ECO:0007669"/>
    <property type="project" value="InterPro"/>
</dbReference>
<dbReference type="Gene3D" id="3.30.70.270">
    <property type="match status" value="1"/>
</dbReference>
<evidence type="ECO:0000256" key="1">
    <source>
        <dbReference type="SAM" id="MobiDB-lite"/>
    </source>
</evidence>
<proteinExistence type="predicted"/>
<dbReference type="PANTHER" id="PTHR33121">
    <property type="entry name" value="CYCLIC DI-GMP PHOSPHODIESTERASE PDEF"/>
    <property type="match status" value="1"/>
</dbReference>
<protein>
    <submittedName>
        <fullName evidence="4">Diguanylate cyclase (GGDEF)-like protein</fullName>
    </submittedName>
</protein>
<name>A0A4R4A990_MARGR</name>
<dbReference type="InterPro" id="IPR050706">
    <property type="entry name" value="Cyclic-di-GMP_PDE-like"/>
</dbReference>
<dbReference type="SUPFAM" id="SSF55073">
    <property type="entry name" value="Nucleotide cyclase"/>
    <property type="match status" value="1"/>
</dbReference>
<accession>A0A4R4A990</accession>
<dbReference type="EMBL" id="SMDC01000006">
    <property type="protein sequence ID" value="TCW35478.1"/>
    <property type="molecule type" value="Genomic_DNA"/>
</dbReference>